<sequence>MLYKHFFCVGW</sequence>
<protein>
    <submittedName>
        <fullName evidence="1">Uncharacterized protein</fullName>
    </submittedName>
</protein>
<evidence type="ECO:0000313" key="1">
    <source>
        <dbReference type="EMBL" id="JAI05118.1"/>
    </source>
</evidence>
<proteinExistence type="predicted"/>
<dbReference type="EMBL" id="GBXM01003460">
    <property type="protein sequence ID" value="JAI05118.1"/>
    <property type="molecule type" value="Transcribed_RNA"/>
</dbReference>
<accession>A0A0E9XQU0</accession>
<reference evidence="1" key="2">
    <citation type="journal article" date="2015" name="Fish Shellfish Immunol.">
        <title>Early steps in the European eel (Anguilla anguilla)-Vibrio vulnificus interaction in the gills: Role of the RtxA13 toxin.</title>
        <authorList>
            <person name="Callol A."/>
            <person name="Pajuelo D."/>
            <person name="Ebbesson L."/>
            <person name="Teles M."/>
            <person name="MacKenzie S."/>
            <person name="Amaro C."/>
        </authorList>
    </citation>
    <scope>NUCLEOTIDE SEQUENCE</scope>
</reference>
<name>A0A0E9XQU0_ANGAN</name>
<reference evidence="1" key="1">
    <citation type="submission" date="2014-11" db="EMBL/GenBank/DDBJ databases">
        <authorList>
            <person name="Amaro Gonzalez C."/>
        </authorList>
    </citation>
    <scope>NUCLEOTIDE SEQUENCE</scope>
</reference>
<organism evidence="1">
    <name type="scientific">Anguilla anguilla</name>
    <name type="common">European freshwater eel</name>
    <name type="synonym">Muraena anguilla</name>
    <dbReference type="NCBI Taxonomy" id="7936"/>
    <lineage>
        <taxon>Eukaryota</taxon>
        <taxon>Metazoa</taxon>
        <taxon>Chordata</taxon>
        <taxon>Craniata</taxon>
        <taxon>Vertebrata</taxon>
        <taxon>Euteleostomi</taxon>
        <taxon>Actinopterygii</taxon>
        <taxon>Neopterygii</taxon>
        <taxon>Teleostei</taxon>
        <taxon>Anguilliformes</taxon>
        <taxon>Anguillidae</taxon>
        <taxon>Anguilla</taxon>
    </lineage>
</organism>